<dbReference type="GO" id="GO:0006004">
    <property type="term" value="P:fucose metabolic process"/>
    <property type="evidence" value="ECO:0007669"/>
    <property type="project" value="UniProtKB-KW"/>
</dbReference>
<keyword evidence="1" id="KW-0808">Transferase</keyword>
<name>A0A8H7BW38_9FUNG</name>
<dbReference type="EMBL" id="JABAYA010000032">
    <property type="protein sequence ID" value="KAF7728748.1"/>
    <property type="molecule type" value="Genomic_DNA"/>
</dbReference>
<accession>A0A8H7BW38</accession>
<dbReference type="OrthoDB" id="1882547at2759"/>
<reference evidence="4" key="1">
    <citation type="submission" date="2020-01" db="EMBL/GenBank/DDBJ databases">
        <title>Genome Sequencing of Three Apophysomyces-Like Fungal Strains Confirms a Novel Fungal Genus in the Mucoromycota with divergent Burkholderia-like Endosymbiotic Bacteria.</title>
        <authorList>
            <person name="Stajich J.E."/>
            <person name="Macias A.M."/>
            <person name="Carter-House D."/>
            <person name="Lovett B."/>
            <person name="Kasson L.R."/>
            <person name="Berry K."/>
            <person name="Grigoriev I."/>
            <person name="Chang Y."/>
            <person name="Spatafora J."/>
            <person name="Kasson M.T."/>
        </authorList>
    </citation>
    <scope>NUCLEOTIDE SEQUENCE</scope>
    <source>
        <strain evidence="4">NRRL A-21654</strain>
    </source>
</reference>
<gene>
    <name evidence="4" type="ORF">EC973_005586</name>
</gene>
<protein>
    <recommendedName>
        <fullName evidence="6">O-fucosyltransferase family protein</fullName>
    </recommendedName>
</protein>
<evidence type="ECO:0000313" key="5">
    <source>
        <dbReference type="Proteomes" id="UP000605846"/>
    </source>
</evidence>
<dbReference type="Gene3D" id="3.40.50.11350">
    <property type="match status" value="1"/>
</dbReference>
<dbReference type="InterPro" id="IPR019378">
    <property type="entry name" value="GDP-Fuc_O-FucTrfase"/>
</dbReference>
<sequence>MTQNQITPRLLSNGLSSKKYQSSHYAMETGEKYLTYLPHSGLHNQRIALINAMVLAKALNRTLIMPELNIGKANYWQASYRLAQKLDQCVDRSRVGANGLVYGCREYRRYFPVPVETMFDLTPAYHSRIRLMQRFDMSTDYFSRVWSAPDDHVYYVNDLTRFSYRIYDSNKNAMPMLNFEHRIDLEDLRSRPEPFLVFGSLFGSHRLALERPELRWLWNYLFREMGMSYPTVTEKALQVVAKLGGPDQFISVHLRQADGVFKATMAQTMDVVRGNLSVLASANPGVHWREEEKDQTLSPEMIQKLNELREARRYEDLLNTCQTIKAVKDSRSRIIFMATDATRPRESLQHLFEEFMCLFSLSDFPDVTENLTTTVTSNNTNSNETNLAIPSGSLLLPLIDAEIASHASIFVGTPKSTFSKYIQYRNDRFRSLYSR</sequence>
<keyword evidence="5" id="KW-1185">Reference proteome</keyword>
<dbReference type="Proteomes" id="UP000605846">
    <property type="component" value="Unassembled WGS sequence"/>
</dbReference>
<evidence type="ECO:0000256" key="3">
    <source>
        <dbReference type="ARBA" id="ARBA00023277"/>
    </source>
</evidence>
<dbReference type="CDD" id="cd11296">
    <property type="entry name" value="O-FucT_like"/>
    <property type="match status" value="1"/>
</dbReference>
<organism evidence="4 5">
    <name type="scientific">Apophysomyces ossiformis</name>
    <dbReference type="NCBI Taxonomy" id="679940"/>
    <lineage>
        <taxon>Eukaryota</taxon>
        <taxon>Fungi</taxon>
        <taxon>Fungi incertae sedis</taxon>
        <taxon>Mucoromycota</taxon>
        <taxon>Mucoromycotina</taxon>
        <taxon>Mucoromycetes</taxon>
        <taxon>Mucorales</taxon>
        <taxon>Mucorineae</taxon>
        <taxon>Mucoraceae</taxon>
        <taxon>Apophysomyces</taxon>
    </lineage>
</organism>
<dbReference type="Pfam" id="PF10250">
    <property type="entry name" value="O-FucT"/>
    <property type="match status" value="1"/>
</dbReference>
<evidence type="ECO:0008006" key="6">
    <source>
        <dbReference type="Google" id="ProtNLM"/>
    </source>
</evidence>
<proteinExistence type="predicted"/>
<dbReference type="AlphaFoldDB" id="A0A8H7BW38"/>
<dbReference type="PANTHER" id="PTHR36050">
    <property type="entry name" value="O-FUCOSYLTRANSFERASE 30"/>
    <property type="match status" value="1"/>
</dbReference>
<dbReference type="GO" id="GO:0016740">
    <property type="term" value="F:transferase activity"/>
    <property type="evidence" value="ECO:0007669"/>
    <property type="project" value="UniProtKB-KW"/>
</dbReference>
<keyword evidence="2" id="KW-0294">Fucose metabolism</keyword>
<comment type="caution">
    <text evidence="4">The sequence shown here is derived from an EMBL/GenBank/DDBJ whole genome shotgun (WGS) entry which is preliminary data.</text>
</comment>
<dbReference type="PANTHER" id="PTHR36050:SF1">
    <property type="entry name" value="O-FUCOSYLTRANSFERASE 30"/>
    <property type="match status" value="1"/>
</dbReference>
<evidence type="ECO:0000313" key="4">
    <source>
        <dbReference type="EMBL" id="KAF7728748.1"/>
    </source>
</evidence>
<evidence type="ECO:0000256" key="1">
    <source>
        <dbReference type="ARBA" id="ARBA00022679"/>
    </source>
</evidence>
<evidence type="ECO:0000256" key="2">
    <source>
        <dbReference type="ARBA" id="ARBA00023253"/>
    </source>
</evidence>
<keyword evidence="3" id="KW-0119">Carbohydrate metabolism</keyword>
<dbReference type="Gene3D" id="3.40.50.11340">
    <property type="match status" value="1"/>
</dbReference>